<protein>
    <submittedName>
        <fullName evidence="2">Uncharacterized protein</fullName>
    </submittedName>
</protein>
<comment type="caution">
    <text evidence="2">The sequence shown here is derived from an EMBL/GenBank/DDBJ whole genome shotgun (WGS) entry which is preliminary data.</text>
</comment>
<evidence type="ECO:0000256" key="1">
    <source>
        <dbReference type="SAM" id="MobiDB-lite"/>
    </source>
</evidence>
<keyword evidence="3" id="KW-1185">Reference proteome</keyword>
<reference evidence="3" key="1">
    <citation type="journal article" date="2019" name="Int. J. Syst. Evol. Microbiol.">
        <title>The Global Catalogue of Microorganisms (GCM) 10K type strain sequencing project: providing services to taxonomists for standard genome sequencing and annotation.</title>
        <authorList>
            <consortium name="The Broad Institute Genomics Platform"/>
            <consortium name="The Broad Institute Genome Sequencing Center for Infectious Disease"/>
            <person name="Wu L."/>
            <person name="Ma J."/>
        </authorList>
    </citation>
    <scope>NUCLEOTIDE SEQUENCE [LARGE SCALE GENOMIC DNA]</scope>
    <source>
        <strain evidence="3">JCM 17656</strain>
    </source>
</reference>
<dbReference type="EMBL" id="BAABCE010000019">
    <property type="protein sequence ID" value="GAA3583405.1"/>
    <property type="molecule type" value="Genomic_DNA"/>
</dbReference>
<feature type="compositionally biased region" description="Basic and acidic residues" evidence="1">
    <location>
        <begin position="71"/>
        <end position="107"/>
    </location>
</feature>
<gene>
    <name evidence="2" type="ORF">GCM10022295_75700</name>
</gene>
<organism evidence="2 3">
    <name type="scientific">Streptomyces osmaniensis</name>
    <dbReference type="NCBI Taxonomy" id="593134"/>
    <lineage>
        <taxon>Bacteria</taxon>
        <taxon>Bacillati</taxon>
        <taxon>Actinomycetota</taxon>
        <taxon>Actinomycetes</taxon>
        <taxon>Kitasatosporales</taxon>
        <taxon>Streptomycetaceae</taxon>
        <taxon>Streptomyces</taxon>
    </lineage>
</organism>
<feature type="region of interest" description="Disordered" evidence="1">
    <location>
        <begin position="71"/>
        <end position="113"/>
    </location>
</feature>
<accession>A0ABP6YIP2</accession>
<sequence>MPEVVPSREPLSEPPQAASSGIPPATAAVATAVEARKLLRLGPEEAEEAAFGVIASTPLSKRFDVAARLSERPGVHKSRFQDSSRRLDTHPPAERASKRFESAEPIHRKGIPT</sequence>
<evidence type="ECO:0000313" key="3">
    <source>
        <dbReference type="Proteomes" id="UP001500707"/>
    </source>
</evidence>
<name>A0ABP6YIP2_9ACTN</name>
<feature type="region of interest" description="Disordered" evidence="1">
    <location>
        <begin position="1"/>
        <end position="24"/>
    </location>
</feature>
<proteinExistence type="predicted"/>
<evidence type="ECO:0000313" key="2">
    <source>
        <dbReference type="EMBL" id="GAA3583405.1"/>
    </source>
</evidence>
<dbReference type="Proteomes" id="UP001500707">
    <property type="component" value="Unassembled WGS sequence"/>
</dbReference>